<organism evidence="2 3">
    <name type="scientific">Streptomyces boncukensis</name>
    <dbReference type="NCBI Taxonomy" id="2711219"/>
    <lineage>
        <taxon>Bacteria</taxon>
        <taxon>Bacillati</taxon>
        <taxon>Actinomycetota</taxon>
        <taxon>Actinomycetes</taxon>
        <taxon>Kitasatosporales</taxon>
        <taxon>Streptomycetaceae</taxon>
        <taxon>Streptomyces</taxon>
    </lineage>
</organism>
<feature type="region of interest" description="Disordered" evidence="1">
    <location>
        <begin position="143"/>
        <end position="196"/>
    </location>
</feature>
<dbReference type="Proteomes" id="UP000477722">
    <property type="component" value="Unassembled WGS sequence"/>
</dbReference>
<feature type="compositionally biased region" description="Acidic residues" evidence="1">
    <location>
        <begin position="166"/>
        <end position="176"/>
    </location>
</feature>
<evidence type="ECO:0000313" key="2">
    <source>
        <dbReference type="EMBL" id="NGO67900.1"/>
    </source>
</evidence>
<evidence type="ECO:0000256" key="1">
    <source>
        <dbReference type="SAM" id="MobiDB-lite"/>
    </source>
</evidence>
<sequence>MQPLPPSYEQIRDRVAQAVRRLLATEDGTWSCVEATYPDRVIVSVHEDAAEPTTYAIPYEATGPDVTLGTLQPVELTTVVIPDQGPAREATGAEAAENRVVQPTIRALADVTARIQAADGPGQLAPVRATVSELMDALSAKGLDVTPGDDDSEPSPAAPVISGIDLWDDDPYDEDHGDTHDVPAPDSVGTRDDEPENTVRLGADEVKAQLAAFQFQR</sequence>
<name>A0A6G4WTD4_9ACTN</name>
<gene>
    <name evidence="2" type="ORF">G5C65_05915</name>
</gene>
<proteinExistence type="predicted"/>
<evidence type="ECO:0000313" key="3">
    <source>
        <dbReference type="Proteomes" id="UP000477722"/>
    </source>
</evidence>
<protein>
    <submittedName>
        <fullName evidence="2">Uncharacterized protein</fullName>
    </submittedName>
</protein>
<reference evidence="2 3" key="1">
    <citation type="submission" date="2020-02" db="EMBL/GenBank/DDBJ databases">
        <title>Whole-genome analyses of novel actinobacteria.</title>
        <authorList>
            <person name="Sahin N."/>
            <person name="Tatar D."/>
        </authorList>
    </citation>
    <scope>NUCLEOTIDE SEQUENCE [LARGE SCALE GENOMIC DNA]</scope>
    <source>
        <strain evidence="2 3">SB3404</strain>
    </source>
</reference>
<keyword evidence="3" id="KW-1185">Reference proteome</keyword>
<accession>A0A6G4WTD4</accession>
<dbReference type="AlphaFoldDB" id="A0A6G4WTD4"/>
<dbReference type="EMBL" id="JAAKZZ010000035">
    <property type="protein sequence ID" value="NGO67900.1"/>
    <property type="molecule type" value="Genomic_DNA"/>
</dbReference>
<comment type="caution">
    <text evidence="2">The sequence shown here is derived from an EMBL/GenBank/DDBJ whole genome shotgun (WGS) entry which is preliminary data.</text>
</comment>